<dbReference type="Proteomes" id="UP000076420">
    <property type="component" value="Unassembled WGS sequence"/>
</dbReference>
<evidence type="ECO:0000313" key="4">
    <source>
        <dbReference type="Proteomes" id="UP000076420"/>
    </source>
</evidence>
<dbReference type="Proteomes" id="UP001165740">
    <property type="component" value="Chromosome 3"/>
</dbReference>
<reference evidence="6" key="2">
    <citation type="submission" date="2025-04" db="UniProtKB">
        <authorList>
            <consortium name="RefSeq"/>
        </authorList>
    </citation>
    <scope>IDENTIFICATION</scope>
</reference>
<dbReference type="GO" id="GO:0005737">
    <property type="term" value="C:cytoplasm"/>
    <property type="evidence" value="ECO:0007669"/>
    <property type="project" value="TreeGrafter"/>
</dbReference>
<dbReference type="SMART" id="SM01017">
    <property type="entry name" value="Arrestin_C"/>
    <property type="match status" value="1"/>
</dbReference>
<sequence length="414" mass="46823">MGKLQFYSITFNNGSGVYYAGNCVQGYVTLTLKESMKMRGIRLKFEGKAYVHWSERHTTGTGENRRTTTRHYSAHEKYFEQEFLLFGIWPNQGSDTKELPAGTYTYPFQFQLPHGLPSSFEAYYGHVRYTVSSNIDKPWKFDHKTKRPFTVISILDLNQMPDASRSLQETKQKHLCCLCCKSGPIQATFRLDRAGYVPGEAILINAEISNASSRKMDKSYVNLRMVTIFRATTKIKMIHRDVAVVARPSINPHSEDVWSGEKLIIPPLPPSFLNGCNIIEVHYYLQLNVDPAGPALDLEIPFEIIIGTIPLASIVQQFPPMAPPPNIMSRMYAWETVPSAPPQEELYPLPPPTGLPNLPPPSYSEAITGKFDIREEGDNEHVMGNLQYAPVYTYYNWGHTPAALPPQAKVEEED</sequence>
<accession>A0A2C9JY58</accession>
<dbReference type="InterPro" id="IPR011021">
    <property type="entry name" value="Arrestin-like_N"/>
</dbReference>
<dbReference type="PANTHER" id="PTHR11188">
    <property type="entry name" value="ARRESTIN DOMAIN CONTAINING PROTEIN"/>
    <property type="match status" value="1"/>
</dbReference>
<gene>
    <name evidence="3" type="primary">106072690</name>
    <name evidence="6" type="synonym">LOC106072690</name>
</gene>
<evidence type="ECO:0000313" key="3">
    <source>
        <dbReference type="EnsemblMetazoa" id="BGLB009911-PB"/>
    </source>
</evidence>
<evidence type="ECO:0000313" key="5">
    <source>
        <dbReference type="Proteomes" id="UP001165740"/>
    </source>
</evidence>
<dbReference type="EnsemblMetazoa" id="BGLB009911-RB">
    <property type="protein sequence ID" value="BGLB009911-PB"/>
    <property type="gene ID" value="BGLB009911"/>
</dbReference>
<dbReference type="AlphaFoldDB" id="A0A2C9JY58"/>
<dbReference type="Pfam" id="PF02752">
    <property type="entry name" value="Arrestin_C"/>
    <property type="match status" value="1"/>
</dbReference>
<protein>
    <submittedName>
        <fullName evidence="6">Arrestin domain-containing protein 3-like</fullName>
    </submittedName>
</protein>
<dbReference type="VEuPathDB" id="VectorBase:BGLB009911"/>
<feature type="domain" description="Arrestin C-terminal-like" evidence="2">
    <location>
        <begin position="181"/>
        <end position="311"/>
    </location>
</feature>
<comment type="similarity">
    <text evidence="1">Belongs to the arrestin family.</text>
</comment>
<dbReference type="Pfam" id="PF00339">
    <property type="entry name" value="Arrestin_N"/>
    <property type="match status" value="1"/>
</dbReference>
<dbReference type="STRING" id="6526.A0A2C9JY58"/>
<dbReference type="SUPFAM" id="SSF81296">
    <property type="entry name" value="E set domains"/>
    <property type="match status" value="2"/>
</dbReference>
<dbReference type="OrthoDB" id="2333384at2759"/>
<dbReference type="VEuPathDB" id="VectorBase:BGLAX_052398"/>
<dbReference type="KEGG" id="bgt:106072690"/>
<proteinExistence type="inferred from homology"/>
<keyword evidence="5" id="KW-1185">Reference proteome</keyword>
<dbReference type="InterPro" id="IPR014756">
    <property type="entry name" value="Ig_E-set"/>
</dbReference>
<evidence type="ECO:0000256" key="1">
    <source>
        <dbReference type="ARBA" id="ARBA00005298"/>
    </source>
</evidence>
<dbReference type="InterPro" id="IPR011022">
    <property type="entry name" value="Arrestin_C-like"/>
</dbReference>
<dbReference type="Gene3D" id="2.60.40.640">
    <property type="match status" value="2"/>
</dbReference>
<dbReference type="GO" id="GO:0015031">
    <property type="term" value="P:protein transport"/>
    <property type="evidence" value="ECO:0007669"/>
    <property type="project" value="TreeGrafter"/>
</dbReference>
<dbReference type="PANTHER" id="PTHR11188:SF176">
    <property type="entry name" value="ARRESTIN DOMAIN-CONTAINING PROTEIN 1"/>
    <property type="match status" value="1"/>
</dbReference>
<evidence type="ECO:0000313" key="6">
    <source>
        <dbReference type="RefSeq" id="XP_055879508.1"/>
    </source>
</evidence>
<name>A0A2C9JY58_BIOGL</name>
<evidence type="ECO:0000259" key="2">
    <source>
        <dbReference type="SMART" id="SM01017"/>
    </source>
</evidence>
<reference evidence="3" key="1">
    <citation type="submission" date="2020-05" db="UniProtKB">
        <authorList>
            <consortium name="EnsemblMetazoa"/>
        </authorList>
    </citation>
    <scope>IDENTIFICATION</scope>
    <source>
        <strain evidence="3">BB02</strain>
    </source>
</reference>
<dbReference type="OMA" id="FNNLPIY"/>
<dbReference type="InterPro" id="IPR050357">
    <property type="entry name" value="Arrestin_domain-protein"/>
</dbReference>
<organism evidence="3 4">
    <name type="scientific">Biomphalaria glabrata</name>
    <name type="common">Bloodfluke planorb</name>
    <name type="synonym">Freshwater snail</name>
    <dbReference type="NCBI Taxonomy" id="6526"/>
    <lineage>
        <taxon>Eukaryota</taxon>
        <taxon>Metazoa</taxon>
        <taxon>Spiralia</taxon>
        <taxon>Lophotrochozoa</taxon>
        <taxon>Mollusca</taxon>
        <taxon>Gastropoda</taxon>
        <taxon>Heterobranchia</taxon>
        <taxon>Euthyneura</taxon>
        <taxon>Panpulmonata</taxon>
        <taxon>Hygrophila</taxon>
        <taxon>Lymnaeoidea</taxon>
        <taxon>Planorbidae</taxon>
        <taxon>Biomphalaria</taxon>
    </lineage>
</organism>
<dbReference type="RefSeq" id="XP_055879508.1">
    <property type="nucleotide sequence ID" value="XM_056023533.1"/>
</dbReference>
<dbReference type="InterPro" id="IPR014752">
    <property type="entry name" value="Arrestin-like_C"/>
</dbReference>